<evidence type="ECO:0000256" key="1">
    <source>
        <dbReference type="ARBA" id="ARBA00004123"/>
    </source>
</evidence>
<dbReference type="InterPro" id="IPR046347">
    <property type="entry name" value="bZIP_sf"/>
</dbReference>
<sequence length="226" mass="25787">MGTRESSAASTQVVAFEMQKEELILDEYTESLIIYEGGSVGTDFVGKRVAEGEKTTCISGNNCDGASQSAASRDEDSSDKNREDYEQRMERRRLANREAARRSRIRRQQECEKLRATAEILESEIAQIPRDIWRLSEQIEKLKEENDSIFVSHLNSSFSLSSVPIFLQFTFFFWKKERIHNIDLPMEQDELEKKYGADAVSDLRAVKDSLEGKGKDTDPKTPSRDS</sequence>
<dbReference type="AlphaFoldDB" id="A0A5N5FIT1"/>
<dbReference type="EMBL" id="SMOL01000695">
    <property type="protein sequence ID" value="KAB2603058.1"/>
    <property type="molecule type" value="Genomic_DNA"/>
</dbReference>
<dbReference type="Pfam" id="PF00170">
    <property type="entry name" value="bZIP_1"/>
    <property type="match status" value="1"/>
</dbReference>
<evidence type="ECO:0000313" key="9">
    <source>
        <dbReference type="EMBL" id="KAB2603058.1"/>
    </source>
</evidence>
<dbReference type="PANTHER" id="PTHR45967:SF20">
    <property type="entry name" value="G-BOX-BINDING FACTOR 1"/>
    <property type="match status" value="1"/>
</dbReference>
<reference evidence="10" key="2">
    <citation type="submission" date="2019-10" db="EMBL/GenBank/DDBJ databases">
        <title>A de novo genome assembly of a pear dwarfing rootstock.</title>
        <authorList>
            <person name="Wang F."/>
            <person name="Wang J."/>
            <person name="Li S."/>
            <person name="Zhang Y."/>
            <person name="Fang M."/>
            <person name="Ma L."/>
            <person name="Zhao Y."/>
            <person name="Jiang S."/>
        </authorList>
    </citation>
    <scope>NUCLEOTIDE SEQUENCE [LARGE SCALE GENOMIC DNA]</scope>
</reference>
<reference evidence="9 10" key="3">
    <citation type="submission" date="2019-11" db="EMBL/GenBank/DDBJ databases">
        <title>A de novo genome assembly of a pear dwarfing rootstock.</title>
        <authorList>
            <person name="Wang F."/>
            <person name="Wang J."/>
            <person name="Li S."/>
            <person name="Zhang Y."/>
            <person name="Fang M."/>
            <person name="Ma L."/>
            <person name="Zhao Y."/>
            <person name="Jiang S."/>
        </authorList>
    </citation>
    <scope>NUCLEOTIDE SEQUENCE [LARGE SCALE GENOMIC DNA]</scope>
    <source>
        <strain evidence="9">S2</strain>
        <tissue evidence="9">Leaf</tissue>
    </source>
</reference>
<feature type="compositionally biased region" description="Basic and acidic residues" evidence="7">
    <location>
        <begin position="72"/>
        <end position="97"/>
    </location>
</feature>
<dbReference type="PROSITE" id="PS00036">
    <property type="entry name" value="BZIP_BASIC"/>
    <property type="match status" value="1"/>
</dbReference>
<dbReference type="InterPro" id="IPR044827">
    <property type="entry name" value="GBF-like"/>
</dbReference>
<dbReference type="Gene3D" id="1.20.5.170">
    <property type="match status" value="1"/>
</dbReference>
<dbReference type="OrthoDB" id="1422011at2759"/>
<comment type="similarity">
    <text evidence="2">Belongs to the bZIP family.</text>
</comment>
<feature type="compositionally biased region" description="Polar residues" evidence="7">
    <location>
        <begin position="61"/>
        <end position="71"/>
    </location>
</feature>
<keyword evidence="10" id="KW-1185">Reference proteome</keyword>
<dbReference type="PANTHER" id="PTHR45967">
    <property type="entry name" value="G-BOX-BINDING FACTOR 3-RELATED"/>
    <property type="match status" value="1"/>
</dbReference>
<evidence type="ECO:0000313" key="10">
    <source>
        <dbReference type="Proteomes" id="UP000327157"/>
    </source>
</evidence>
<evidence type="ECO:0000256" key="4">
    <source>
        <dbReference type="ARBA" id="ARBA00023125"/>
    </source>
</evidence>
<keyword evidence="3" id="KW-0805">Transcription regulation</keyword>
<comment type="caution">
    <text evidence="9">The sequence shown here is derived from an EMBL/GenBank/DDBJ whole genome shotgun (WGS) entry which is preliminary data.</text>
</comment>
<dbReference type="Proteomes" id="UP000327157">
    <property type="component" value="Chromosome 10"/>
</dbReference>
<dbReference type="CDD" id="cd14702">
    <property type="entry name" value="bZIP_plant_GBF1"/>
    <property type="match status" value="1"/>
</dbReference>
<evidence type="ECO:0000256" key="3">
    <source>
        <dbReference type="ARBA" id="ARBA00023015"/>
    </source>
</evidence>
<dbReference type="GO" id="GO:0005634">
    <property type="term" value="C:nucleus"/>
    <property type="evidence" value="ECO:0007669"/>
    <property type="project" value="UniProtKB-SubCell"/>
</dbReference>
<evidence type="ECO:0000259" key="8">
    <source>
        <dbReference type="PROSITE" id="PS50217"/>
    </source>
</evidence>
<keyword evidence="5" id="KW-0804">Transcription</keyword>
<accession>A0A5N5FIT1</accession>
<protein>
    <submittedName>
        <fullName evidence="9">G-box-binding factor 1-like</fullName>
    </submittedName>
</protein>
<comment type="subcellular location">
    <subcellularLocation>
        <location evidence="1">Nucleus</location>
    </subcellularLocation>
</comment>
<feature type="region of interest" description="Disordered" evidence="7">
    <location>
        <begin position="61"/>
        <end position="97"/>
    </location>
</feature>
<evidence type="ECO:0000256" key="7">
    <source>
        <dbReference type="SAM" id="MobiDB-lite"/>
    </source>
</evidence>
<evidence type="ECO:0000256" key="2">
    <source>
        <dbReference type="ARBA" id="ARBA00007163"/>
    </source>
</evidence>
<evidence type="ECO:0000256" key="5">
    <source>
        <dbReference type="ARBA" id="ARBA00023163"/>
    </source>
</evidence>
<name>A0A5N5FIT1_9ROSA</name>
<evidence type="ECO:0000256" key="6">
    <source>
        <dbReference type="ARBA" id="ARBA00023242"/>
    </source>
</evidence>
<organism evidence="9 10">
    <name type="scientific">Pyrus ussuriensis x Pyrus communis</name>
    <dbReference type="NCBI Taxonomy" id="2448454"/>
    <lineage>
        <taxon>Eukaryota</taxon>
        <taxon>Viridiplantae</taxon>
        <taxon>Streptophyta</taxon>
        <taxon>Embryophyta</taxon>
        <taxon>Tracheophyta</taxon>
        <taxon>Spermatophyta</taxon>
        <taxon>Magnoliopsida</taxon>
        <taxon>eudicotyledons</taxon>
        <taxon>Gunneridae</taxon>
        <taxon>Pentapetalae</taxon>
        <taxon>rosids</taxon>
        <taxon>fabids</taxon>
        <taxon>Rosales</taxon>
        <taxon>Rosaceae</taxon>
        <taxon>Amygdaloideae</taxon>
        <taxon>Maleae</taxon>
        <taxon>Pyrus</taxon>
    </lineage>
</organism>
<dbReference type="GO" id="GO:0003700">
    <property type="term" value="F:DNA-binding transcription factor activity"/>
    <property type="evidence" value="ECO:0007669"/>
    <property type="project" value="InterPro"/>
</dbReference>
<dbReference type="InterPro" id="IPR004827">
    <property type="entry name" value="bZIP"/>
</dbReference>
<reference evidence="9 10" key="1">
    <citation type="submission" date="2019-09" db="EMBL/GenBank/DDBJ databases">
        <authorList>
            <person name="Ou C."/>
        </authorList>
    </citation>
    <scope>NUCLEOTIDE SEQUENCE [LARGE SCALE GENOMIC DNA]</scope>
    <source>
        <strain evidence="9">S2</strain>
        <tissue evidence="9">Leaf</tissue>
    </source>
</reference>
<gene>
    <name evidence="9" type="ORF">D8674_004063</name>
</gene>
<keyword evidence="4" id="KW-0238">DNA-binding</keyword>
<proteinExistence type="inferred from homology"/>
<dbReference type="SMART" id="SM00338">
    <property type="entry name" value="BRLZ"/>
    <property type="match status" value="1"/>
</dbReference>
<keyword evidence="6" id="KW-0539">Nucleus</keyword>
<dbReference type="PROSITE" id="PS50217">
    <property type="entry name" value="BZIP"/>
    <property type="match status" value="1"/>
</dbReference>
<dbReference type="InterPro" id="IPR045314">
    <property type="entry name" value="bZIP_plant_GBF1"/>
</dbReference>
<dbReference type="GO" id="GO:0043565">
    <property type="term" value="F:sequence-specific DNA binding"/>
    <property type="evidence" value="ECO:0007669"/>
    <property type="project" value="InterPro"/>
</dbReference>
<dbReference type="SUPFAM" id="SSF57959">
    <property type="entry name" value="Leucine zipper domain"/>
    <property type="match status" value="1"/>
</dbReference>
<feature type="domain" description="BZIP" evidence="8">
    <location>
        <begin position="86"/>
        <end position="149"/>
    </location>
</feature>